<feature type="compositionally biased region" description="Basic residues" evidence="6">
    <location>
        <begin position="27"/>
        <end position="37"/>
    </location>
</feature>
<dbReference type="Proteomes" id="UP000747110">
    <property type="component" value="Unassembled WGS sequence"/>
</dbReference>
<feature type="region of interest" description="Disordered" evidence="6">
    <location>
        <begin position="735"/>
        <end position="794"/>
    </location>
</feature>
<protein>
    <recommendedName>
        <fullName evidence="11">Nucleolar complex-associated protein 3 N-terminal domain-containing protein</fullName>
    </recommendedName>
</protein>
<feature type="region of interest" description="Disordered" evidence="6">
    <location>
        <begin position="1"/>
        <end position="68"/>
    </location>
</feature>
<proteinExistence type="inferred from homology"/>
<feature type="compositionally biased region" description="Low complexity" evidence="6">
    <location>
        <begin position="614"/>
        <end position="628"/>
    </location>
</feature>
<keyword evidence="3 5" id="KW-0175">Coiled coil</keyword>
<organism evidence="9 10">
    <name type="scientific">Volvox reticuliferus</name>
    <dbReference type="NCBI Taxonomy" id="1737510"/>
    <lineage>
        <taxon>Eukaryota</taxon>
        <taxon>Viridiplantae</taxon>
        <taxon>Chlorophyta</taxon>
        <taxon>core chlorophytes</taxon>
        <taxon>Chlorophyceae</taxon>
        <taxon>CS clade</taxon>
        <taxon>Chlamydomonadales</taxon>
        <taxon>Volvocaceae</taxon>
        <taxon>Volvox</taxon>
    </lineage>
</organism>
<dbReference type="Pfam" id="PF03914">
    <property type="entry name" value="CBF"/>
    <property type="match status" value="1"/>
</dbReference>
<dbReference type="GO" id="GO:0006270">
    <property type="term" value="P:DNA replication initiation"/>
    <property type="evidence" value="ECO:0007669"/>
    <property type="project" value="TreeGrafter"/>
</dbReference>
<dbReference type="AlphaFoldDB" id="A0A8J4D5L7"/>
<feature type="region of interest" description="Disordered" evidence="6">
    <location>
        <begin position="509"/>
        <end position="540"/>
    </location>
</feature>
<dbReference type="OrthoDB" id="10263597at2759"/>
<keyword evidence="4" id="KW-0539">Nucleus</keyword>
<reference evidence="9" key="1">
    <citation type="journal article" date="2021" name="Proc. Natl. Acad. Sci. U.S.A.">
        <title>Three genomes in the algal genus Volvox reveal the fate of a haploid sex-determining region after a transition to homothallism.</title>
        <authorList>
            <person name="Yamamoto K."/>
            <person name="Hamaji T."/>
            <person name="Kawai-Toyooka H."/>
            <person name="Matsuzaki R."/>
            <person name="Takahashi F."/>
            <person name="Nishimura Y."/>
            <person name="Kawachi M."/>
            <person name="Noguchi H."/>
            <person name="Minakuchi Y."/>
            <person name="Umen J.G."/>
            <person name="Toyoda A."/>
            <person name="Nozaki H."/>
        </authorList>
    </citation>
    <scope>NUCLEOTIDE SEQUENCE</scope>
    <source>
        <strain evidence="9">NIES-3786</strain>
    </source>
</reference>
<evidence type="ECO:0000256" key="5">
    <source>
        <dbReference type="SAM" id="Coils"/>
    </source>
</evidence>
<comment type="caution">
    <text evidence="9">The sequence shown here is derived from an EMBL/GenBank/DDBJ whole genome shotgun (WGS) entry which is preliminary data.</text>
</comment>
<feature type="compositionally biased region" description="Basic and acidic residues" evidence="6">
    <location>
        <begin position="87"/>
        <end position="111"/>
    </location>
</feature>
<dbReference type="InterPro" id="IPR005612">
    <property type="entry name" value="CCAAT-binding_factor"/>
</dbReference>
<comment type="subcellular location">
    <subcellularLocation>
        <location evidence="1">Nucleus</location>
        <location evidence="1">Nucleolus</location>
    </subcellularLocation>
</comment>
<dbReference type="InterPro" id="IPR011501">
    <property type="entry name" value="Noc3_N"/>
</dbReference>
<comment type="similarity">
    <text evidence="2">Belongs to the CBF/MAK21 family.</text>
</comment>
<dbReference type="PANTHER" id="PTHR14428">
    <property type="entry name" value="NUCLEOLAR COMPLEX PROTEIN 3"/>
    <property type="match status" value="1"/>
</dbReference>
<feature type="region of interest" description="Disordered" evidence="6">
    <location>
        <begin position="1122"/>
        <end position="1194"/>
    </location>
</feature>
<feature type="compositionally biased region" description="Acidic residues" evidence="6">
    <location>
        <begin position="748"/>
        <end position="758"/>
    </location>
</feature>
<evidence type="ECO:0000259" key="7">
    <source>
        <dbReference type="Pfam" id="PF03914"/>
    </source>
</evidence>
<feature type="region of interest" description="Disordered" evidence="6">
    <location>
        <begin position="962"/>
        <end position="994"/>
    </location>
</feature>
<keyword evidence="10" id="KW-1185">Reference proteome</keyword>
<feature type="compositionally biased region" description="Low complexity" evidence="6">
    <location>
        <begin position="1131"/>
        <end position="1142"/>
    </location>
</feature>
<feature type="domain" description="CCAAT-binding factor" evidence="7">
    <location>
        <begin position="685"/>
        <end position="916"/>
    </location>
</feature>
<feature type="compositionally biased region" description="Basic residues" evidence="6">
    <location>
        <begin position="1169"/>
        <end position="1178"/>
    </location>
</feature>
<feature type="compositionally biased region" description="Basic and acidic residues" evidence="6">
    <location>
        <begin position="184"/>
        <end position="200"/>
    </location>
</feature>
<dbReference type="GO" id="GO:0005730">
    <property type="term" value="C:nucleolus"/>
    <property type="evidence" value="ECO:0007669"/>
    <property type="project" value="UniProtKB-SubCell"/>
</dbReference>
<feature type="compositionally biased region" description="Basic and acidic residues" evidence="6">
    <location>
        <begin position="155"/>
        <end position="170"/>
    </location>
</feature>
<name>A0A8J4D5L7_9CHLO</name>
<evidence type="ECO:0008006" key="11">
    <source>
        <dbReference type="Google" id="ProtNLM"/>
    </source>
</evidence>
<dbReference type="GO" id="GO:0003682">
    <property type="term" value="F:chromatin binding"/>
    <property type="evidence" value="ECO:0007669"/>
    <property type="project" value="TreeGrafter"/>
</dbReference>
<feature type="compositionally biased region" description="Low complexity" evidence="6">
    <location>
        <begin position="759"/>
        <end position="774"/>
    </location>
</feature>
<sequence length="1194" mass="127745">MRNRKNNDQPRGQQQHGRSGGADAAKRGRKMTPKPKIKSGGGGAALQDVPLVSNADNSDASDLEISEEDLEFVEKHRRRLGFLKKLDQKELDESIRAKQERQVKQAVEARQKLAAAAEAGGSDEDDVDEDDEGGGRAGSEHGKDVEEDNEEEEAYERAPRRVKDDPRDHATGGLPIKTLTGDVVYDKEGKAEGERDGDAAKRHKRGAAAGEREAEMEAALADAAKIQVEGVTITDDLEAALADSKRKKVEAEARKAREAAKKAAAATKKAEEAALPPALRGLNLSDLSPAERRTRLQEVIAVAAQKLLAAPESCVGELRTLQALVGDADSMTARLALLSLFAVFKDILPGYRIRPPTEKELEVKVSKEVAKLREYEQTLLKSYQAYLRSLLDAAQCVQKGTGTLSHSRVAMRCLTGLLTSHPHFNYTSDILQAVVQRMASLDPETRSLACEAVRGLLEREDCGDEGGAGRAALEAVQLVADLIRKRKCVAHPEVVRTLSVLRFRDVARPGQGEDEDEEAGGKRKKGRKAEKRDVKRRKKEDDVARAFKEAAAGPDKEEAARLQSSMLEALFEIYFRVLKHCCAVGLSAGAAAAAAAAAGNAGDDGDGDGDEDGVAAGPRVPSASAAPPWSRARALRKCPLLHPVLDGLARYTHLISVDYMNDLMAVFSDLLAAPGMPLPERLRLLATMAALLRGQGEALNVDRRDLYVQLYDTLLQVPFHSLLTTDELSNYQQQNQQNQLHAKQDGGADYEDDEDSDTEIAAAAACDQAADAAAAPPPPQAAEATDDGGETHGSLAAPSVAALLSRVLEALLCEPKMADMQRTAAFVKRMAGVALMAGPGEAMALWATIARLLRRYPKLANLLEYEGEAPTVGGRTYDPYCADPSESGALATTLWEVCFASGSPEPHYHPHLAQAAGSLMALRPGAASAAAATGGGGGGAVHLAGPLGMPATITELAEAYDASGGLMRPPPPPPRATAGGRKGKGGRRGGFGTAAALAPSPKFLEAIETLSEKYGSANGWDGVEIDVVSEAEDGSDDRDERERGTTATATAGAAAAALRRMFWESRRFQQNKQLRRDKALLVEQLKRFHIHLQERQVAEAQAAAAAAAKAAALARAAEPAPAKKASKKTAEWAAAAPQQQQQGVEEPDVLMKRQQKGQPQEKSPQNGKQHQRKLKGRKPGQGQRFVVPASQRER</sequence>
<dbReference type="Pfam" id="PF07540">
    <property type="entry name" value="NOC3p"/>
    <property type="match status" value="1"/>
</dbReference>
<feature type="region of interest" description="Disordered" evidence="6">
    <location>
        <begin position="87"/>
        <end position="213"/>
    </location>
</feature>
<evidence type="ECO:0000259" key="8">
    <source>
        <dbReference type="Pfam" id="PF07540"/>
    </source>
</evidence>
<evidence type="ECO:0000313" key="10">
    <source>
        <dbReference type="Proteomes" id="UP000747110"/>
    </source>
</evidence>
<feature type="compositionally biased region" description="Acidic residues" evidence="6">
    <location>
        <begin position="121"/>
        <end position="132"/>
    </location>
</feature>
<feature type="region of interest" description="Disordered" evidence="6">
    <location>
        <begin position="598"/>
        <end position="628"/>
    </location>
</feature>
<feature type="region of interest" description="Disordered" evidence="6">
    <location>
        <begin position="1030"/>
        <end position="1051"/>
    </location>
</feature>
<evidence type="ECO:0000256" key="2">
    <source>
        <dbReference type="ARBA" id="ARBA00007797"/>
    </source>
</evidence>
<feature type="compositionally biased region" description="Acidic residues" evidence="6">
    <location>
        <begin position="59"/>
        <end position="68"/>
    </location>
</feature>
<evidence type="ECO:0000256" key="1">
    <source>
        <dbReference type="ARBA" id="ARBA00004604"/>
    </source>
</evidence>
<evidence type="ECO:0000256" key="3">
    <source>
        <dbReference type="ARBA" id="ARBA00023054"/>
    </source>
</evidence>
<feature type="coiled-coil region" evidence="5">
    <location>
        <begin position="234"/>
        <end position="273"/>
    </location>
</feature>
<feature type="compositionally biased region" description="Basic residues" evidence="6">
    <location>
        <begin position="522"/>
        <end position="538"/>
    </location>
</feature>
<accession>A0A8J4D5L7</accession>
<evidence type="ECO:0000313" key="9">
    <source>
        <dbReference type="EMBL" id="GIL93114.1"/>
    </source>
</evidence>
<gene>
    <name evidence="9" type="ORF">Vretifemale_20565</name>
</gene>
<dbReference type="PANTHER" id="PTHR14428:SF5">
    <property type="entry name" value="NUCLEOLAR COMPLEX PROTEIN 3 HOMOLOG"/>
    <property type="match status" value="1"/>
</dbReference>
<feature type="domain" description="Nucleolar complex-associated protein 3 N-terminal" evidence="8">
    <location>
        <begin position="297"/>
        <end position="386"/>
    </location>
</feature>
<evidence type="ECO:0000256" key="6">
    <source>
        <dbReference type="SAM" id="MobiDB-lite"/>
    </source>
</evidence>
<feature type="compositionally biased region" description="Acidic residues" evidence="6">
    <location>
        <begin position="145"/>
        <end position="154"/>
    </location>
</feature>
<dbReference type="InterPro" id="IPR016903">
    <property type="entry name" value="Nucleolar_cplx-assoc_3"/>
</dbReference>
<feature type="compositionally biased region" description="Polar residues" evidence="6">
    <location>
        <begin position="1156"/>
        <end position="1168"/>
    </location>
</feature>
<feature type="compositionally biased region" description="Acidic residues" evidence="6">
    <location>
        <begin position="603"/>
        <end position="613"/>
    </location>
</feature>
<dbReference type="EMBL" id="BNCP01000088">
    <property type="protein sequence ID" value="GIL93114.1"/>
    <property type="molecule type" value="Genomic_DNA"/>
</dbReference>
<evidence type="ECO:0000256" key="4">
    <source>
        <dbReference type="ARBA" id="ARBA00023242"/>
    </source>
</evidence>